<comment type="caution">
    <text evidence="5">The sequence shown here is derived from an EMBL/GenBank/DDBJ whole genome shotgun (WGS) entry which is preliminary data.</text>
</comment>
<evidence type="ECO:0000256" key="3">
    <source>
        <dbReference type="SAM" id="SignalP"/>
    </source>
</evidence>
<dbReference type="Pfam" id="PF13630">
    <property type="entry name" value="SdpI"/>
    <property type="match status" value="1"/>
</dbReference>
<evidence type="ECO:0000313" key="6">
    <source>
        <dbReference type="Proteomes" id="UP000027778"/>
    </source>
</evidence>
<proteinExistence type="predicted"/>
<dbReference type="eggNOG" id="COG5658">
    <property type="taxonomic scope" value="Bacteria"/>
</dbReference>
<dbReference type="PANTHER" id="PTHR37810:SF5">
    <property type="entry name" value="IMMUNITY PROTEIN SDPI"/>
    <property type="match status" value="1"/>
</dbReference>
<feature type="signal peptide" evidence="3">
    <location>
        <begin position="1"/>
        <end position="19"/>
    </location>
</feature>
<organism evidence="5 6">
    <name type="scientific">Bacillus gaemokensis</name>
    <dbReference type="NCBI Taxonomy" id="574375"/>
    <lineage>
        <taxon>Bacteria</taxon>
        <taxon>Bacillati</taxon>
        <taxon>Bacillota</taxon>
        <taxon>Bacilli</taxon>
        <taxon>Bacillales</taxon>
        <taxon>Bacillaceae</taxon>
        <taxon>Bacillus</taxon>
        <taxon>Bacillus cereus group</taxon>
    </lineage>
</organism>
<sequence length="211" mass="24222">MKKHIFAIILILTTCLAWAISWPHLPNTIATHWSGGTPDGFSSKLYAMMFMVGIMIGCYVFLNVLQKIDPKKENYEKFSKALMMINNGLMVVLFIGNIDIITNGLGYNVFINRVPELFVGILFLIIGNYLPQCKPNFFVGMRNPWTLSNEEVWRKTHRFSGKVFVALGIIMIVSIFVQADWRSYMMLAMIVVAVLLTNLYSYILYKKEMQL</sequence>
<dbReference type="OrthoDB" id="9808690at2"/>
<dbReference type="RefSeq" id="WP_033676290.1">
    <property type="nucleotide sequence ID" value="NZ_JOTM01000021.1"/>
</dbReference>
<feature type="domain" description="DUF1648" evidence="4">
    <location>
        <begin position="9"/>
        <end position="56"/>
    </location>
</feature>
<comment type="function">
    <text evidence="1">Immunity protein that provides protection for the cell against the toxic effects of SDP, its own SdpC-derived killing factor, and that functions as a receptor/signal transduction protein as well. Once SDP accumulates in the extracellular milieu, SdpI binds to SDP, causing sequestration of SdpR at the bacterial membrane.</text>
</comment>
<feature type="transmembrane region" description="Helical" evidence="2">
    <location>
        <begin position="85"/>
        <end position="105"/>
    </location>
</feature>
<dbReference type="InterPro" id="IPR012867">
    <property type="entry name" value="DUF1648"/>
</dbReference>
<feature type="transmembrane region" description="Helical" evidence="2">
    <location>
        <begin position="45"/>
        <end position="65"/>
    </location>
</feature>
<keyword evidence="6" id="KW-1185">Reference proteome</keyword>
<gene>
    <name evidence="5" type="ORF">BAGA_14495</name>
</gene>
<dbReference type="AlphaFoldDB" id="A0A073K903"/>
<dbReference type="PANTHER" id="PTHR37810">
    <property type="entry name" value="IMMUNITY PROTEIN SDPI"/>
    <property type="match status" value="1"/>
</dbReference>
<dbReference type="STRING" id="574375.AZF08_22455"/>
<keyword evidence="2" id="KW-1133">Transmembrane helix</keyword>
<evidence type="ECO:0000256" key="2">
    <source>
        <dbReference type="SAM" id="Phobius"/>
    </source>
</evidence>
<dbReference type="EMBL" id="JOTM01000021">
    <property type="protein sequence ID" value="KEK23035.1"/>
    <property type="molecule type" value="Genomic_DNA"/>
</dbReference>
<keyword evidence="3" id="KW-0732">Signal</keyword>
<name>A0A073K903_9BACI</name>
<evidence type="ECO:0000313" key="5">
    <source>
        <dbReference type="EMBL" id="KEK23035.1"/>
    </source>
</evidence>
<reference evidence="5 6" key="1">
    <citation type="submission" date="2014-06" db="EMBL/GenBank/DDBJ databases">
        <title>Draft genome sequence of Bacillus gaemokensis JCM 15801 (MCCC 1A00707).</title>
        <authorList>
            <person name="Lai Q."/>
            <person name="Liu Y."/>
            <person name="Shao Z."/>
        </authorList>
    </citation>
    <scope>NUCLEOTIDE SEQUENCE [LARGE SCALE GENOMIC DNA]</scope>
    <source>
        <strain evidence="5 6">JCM 15801</strain>
    </source>
</reference>
<evidence type="ECO:0000256" key="1">
    <source>
        <dbReference type="PIRNR" id="PIRNR038959"/>
    </source>
</evidence>
<dbReference type="GO" id="GO:0009636">
    <property type="term" value="P:response to toxic substance"/>
    <property type="evidence" value="ECO:0007669"/>
    <property type="project" value="TreeGrafter"/>
</dbReference>
<dbReference type="InterPro" id="IPR026272">
    <property type="entry name" value="SdpI"/>
</dbReference>
<feature type="transmembrane region" description="Helical" evidence="2">
    <location>
        <begin position="159"/>
        <end position="177"/>
    </location>
</feature>
<dbReference type="PIRSF" id="PIRSF038959">
    <property type="entry name" value="SdpI"/>
    <property type="match status" value="1"/>
</dbReference>
<dbReference type="GO" id="GO:0016020">
    <property type="term" value="C:membrane"/>
    <property type="evidence" value="ECO:0007669"/>
    <property type="project" value="UniProtKB-SubCell"/>
</dbReference>
<dbReference type="Pfam" id="PF07853">
    <property type="entry name" value="DUF1648"/>
    <property type="match status" value="1"/>
</dbReference>
<comment type="subcellular location">
    <subcellularLocation>
        <location evidence="1">Membrane</location>
    </subcellularLocation>
</comment>
<keyword evidence="2" id="KW-0812">Transmembrane</keyword>
<keyword evidence="1 2" id="KW-0472">Membrane</keyword>
<dbReference type="Proteomes" id="UP000027778">
    <property type="component" value="Unassembled WGS sequence"/>
</dbReference>
<feature type="transmembrane region" description="Helical" evidence="2">
    <location>
        <begin position="117"/>
        <end position="139"/>
    </location>
</feature>
<evidence type="ECO:0000259" key="4">
    <source>
        <dbReference type="Pfam" id="PF07853"/>
    </source>
</evidence>
<feature type="chain" id="PRO_5001690936" description="Immunity protein SdpI" evidence="3">
    <location>
        <begin position="20"/>
        <end position="211"/>
    </location>
</feature>
<feature type="transmembrane region" description="Helical" evidence="2">
    <location>
        <begin position="183"/>
        <end position="205"/>
    </location>
</feature>
<accession>A0A073K903</accession>
<dbReference type="InterPro" id="IPR025962">
    <property type="entry name" value="SdpI/YhfL"/>
</dbReference>
<protein>
    <recommendedName>
        <fullName evidence="1">Immunity protein SdpI</fullName>
    </recommendedName>
</protein>